<reference evidence="1" key="1">
    <citation type="submission" date="2019-05" db="EMBL/GenBank/DDBJ databases">
        <title>Whole genome sequencing of Pseudanabaena catenata USMAC16.</title>
        <authorList>
            <person name="Khan Z."/>
            <person name="Omar W.M."/>
            <person name="Convey P."/>
            <person name="Merican F."/>
            <person name="Najimudin N."/>
        </authorList>
    </citation>
    <scope>NUCLEOTIDE SEQUENCE</scope>
    <source>
        <strain evidence="1">USMAC16</strain>
    </source>
</reference>
<organism evidence="1 2">
    <name type="scientific">Pseudanabaena catenata USMAC16</name>
    <dbReference type="NCBI Taxonomy" id="1855837"/>
    <lineage>
        <taxon>Bacteria</taxon>
        <taxon>Bacillati</taxon>
        <taxon>Cyanobacteriota</taxon>
        <taxon>Cyanophyceae</taxon>
        <taxon>Pseudanabaenales</taxon>
        <taxon>Pseudanabaenaceae</taxon>
        <taxon>Pseudanabaena</taxon>
    </lineage>
</organism>
<dbReference type="Proteomes" id="UP001152872">
    <property type="component" value="Unassembled WGS sequence"/>
</dbReference>
<accession>A0A9X4RH59</accession>
<dbReference type="EMBL" id="VBTY01000018">
    <property type="protein sequence ID" value="MDG3493665.1"/>
    <property type="molecule type" value="Genomic_DNA"/>
</dbReference>
<dbReference type="NCBIfam" id="NF033448">
    <property type="entry name" value="BREX_6_BrxE"/>
    <property type="match status" value="1"/>
</dbReference>
<dbReference type="RefSeq" id="WP_009625714.1">
    <property type="nucleotide sequence ID" value="NZ_VBTY01000018.1"/>
</dbReference>
<gene>
    <name evidence="1" type="primary">brxE</name>
    <name evidence="1" type="ORF">FEV09_03760</name>
</gene>
<evidence type="ECO:0000313" key="2">
    <source>
        <dbReference type="Proteomes" id="UP001152872"/>
    </source>
</evidence>
<sequence>MSVLAVDLDLLDLILDWQMTIAWAGEANCEPSRLGWWRTDLIDDLGGGDLLARLLPRTKVYAGWESARSAAIATDRRARQRMANPDKLRTIFFWGFDLDEKLHDRLAARKRLSENLKLPIAWEDGFDREAIAKQVSDRCGESKYELVAGGREIRRSDSDQQNLLFLVAALVPFDQNYSMPFYLIA</sequence>
<comment type="caution">
    <text evidence="1">The sequence shown here is derived from an EMBL/GenBank/DDBJ whole genome shotgun (WGS) entry which is preliminary data.</text>
</comment>
<dbReference type="AlphaFoldDB" id="A0A9X4RH59"/>
<keyword evidence="2" id="KW-1185">Reference proteome</keyword>
<evidence type="ECO:0000313" key="1">
    <source>
        <dbReference type="EMBL" id="MDG3493665.1"/>
    </source>
</evidence>
<dbReference type="NCBIfam" id="NF033447">
    <property type="entry name" value="BrxE_fam"/>
    <property type="match status" value="1"/>
</dbReference>
<dbReference type="InterPro" id="IPR058690">
    <property type="entry name" value="BrxE"/>
</dbReference>
<dbReference type="Pfam" id="PF26412">
    <property type="entry name" value="BrxE"/>
    <property type="match status" value="1"/>
</dbReference>
<protein>
    <submittedName>
        <fullName evidence="1">BREX-6 system BrxE protein</fullName>
    </submittedName>
</protein>
<proteinExistence type="predicted"/>
<name>A0A9X4RH59_9CYAN</name>